<sequence length="73" mass="8370">MLWLTGCGSKTQIQVVKDVKIVKVQVPAELLELKTLPKPYVNSEIEILNAYSMLFYHYKQCVIQMGKIKELGE</sequence>
<dbReference type="RefSeq" id="WP_115629451.1">
    <property type="nucleotide sequence ID" value="NZ_UFUZ01000001.1"/>
</dbReference>
<reference evidence="1 2" key="1">
    <citation type="submission" date="2018-06" db="EMBL/GenBank/DDBJ databases">
        <authorList>
            <consortium name="Pathogen Informatics"/>
            <person name="Doyle S."/>
        </authorList>
    </citation>
    <scope>NUCLEOTIDE SEQUENCE [LARGE SCALE GENOMIC DNA]</scope>
    <source>
        <strain evidence="1 2">NCTC12264</strain>
    </source>
</reference>
<proteinExistence type="predicted"/>
<evidence type="ECO:0000313" key="2">
    <source>
        <dbReference type="Proteomes" id="UP000254161"/>
    </source>
</evidence>
<gene>
    <name evidence="1" type="ORF">NCTC12264_00612</name>
</gene>
<evidence type="ECO:0000313" key="1">
    <source>
        <dbReference type="EMBL" id="SUX26387.1"/>
    </source>
</evidence>
<accession>A0A381EI24</accession>
<name>A0A381EI24_CAMUP</name>
<dbReference type="AlphaFoldDB" id="A0A381EI24"/>
<dbReference type="Proteomes" id="UP000254161">
    <property type="component" value="Unassembled WGS sequence"/>
</dbReference>
<organism evidence="1 2">
    <name type="scientific">Campylobacter upsaliensis</name>
    <dbReference type="NCBI Taxonomy" id="28080"/>
    <lineage>
        <taxon>Bacteria</taxon>
        <taxon>Pseudomonadati</taxon>
        <taxon>Campylobacterota</taxon>
        <taxon>Epsilonproteobacteria</taxon>
        <taxon>Campylobacterales</taxon>
        <taxon>Campylobacteraceae</taxon>
        <taxon>Campylobacter</taxon>
    </lineage>
</organism>
<dbReference type="EMBL" id="UFUZ01000001">
    <property type="protein sequence ID" value="SUX26387.1"/>
    <property type="molecule type" value="Genomic_DNA"/>
</dbReference>
<protein>
    <submittedName>
        <fullName evidence="1">Uncharacterized protein</fullName>
    </submittedName>
</protein>